<organism evidence="2 3">
    <name type="scientific">Botryotinia fuckeliana (strain T4)</name>
    <name type="common">Noble rot fungus</name>
    <name type="synonym">Botrytis cinerea</name>
    <dbReference type="NCBI Taxonomy" id="999810"/>
    <lineage>
        <taxon>Eukaryota</taxon>
        <taxon>Fungi</taxon>
        <taxon>Dikarya</taxon>
        <taxon>Ascomycota</taxon>
        <taxon>Pezizomycotina</taxon>
        <taxon>Leotiomycetes</taxon>
        <taxon>Helotiales</taxon>
        <taxon>Sclerotiniaceae</taxon>
        <taxon>Botrytis</taxon>
    </lineage>
</organism>
<dbReference type="HOGENOM" id="CLU_2209622_0_0_1"/>
<dbReference type="AlphaFoldDB" id="G2YN70"/>
<reference evidence="3" key="1">
    <citation type="journal article" date="2011" name="PLoS Genet.">
        <title>Genomic analysis of the necrotrophic fungal pathogens Sclerotinia sclerotiorum and Botrytis cinerea.</title>
        <authorList>
            <person name="Amselem J."/>
            <person name="Cuomo C.A."/>
            <person name="van Kan J.A."/>
            <person name="Viaud M."/>
            <person name="Benito E.P."/>
            <person name="Couloux A."/>
            <person name="Coutinho P.M."/>
            <person name="de Vries R.P."/>
            <person name="Dyer P.S."/>
            <person name="Fillinger S."/>
            <person name="Fournier E."/>
            <person name="Gout L."/>
            <person name="Hahn M."/>
            <person name="Kohn L."/>
            <person name="Lapalu N."/>
            <person name="Plummer K.M."/>
            <person name="Pradier J.M."/>
            <person name="Quevillon E."/>
            <person name="Sharon A."/>
            <person name="Simon A."/>
            <person name="ten Have A."/>
            <person name="Tudzynski B."/>
            <person name="Tudzynski P."/>
            <person name="Wincker P."/>
            <person name="Andrew M."/>
            <person name="Anthouard V."/>
            <person name="Beever R.E."/>
            <person name="Beffa R."/>
            <person name="Benoit I."/>
            <person name="Bouzid O."/>
            <person name="Brault B."/>
            <person name="Chen Z."/>
            <person name="Choquer M."/>
            <person name="Collemare J."/>
            <person name="Cotton P."/>
            <person name="Danchin E.G."/>
            <person name="Da Silva C."/>
            <person name="Gautier A."/>
            <person name="Giraud C."/>
            <person name="Giraud T."/>
            <person name="Gonzalez C."/>
            <person name="Grossetete S."/>
            <person name="Guldener U."/>
            <person name="Henrissat B."/>
            <person name="Howlett B.J."/>
            <person name="Kodira C."/>
            <person name="Kretschmer M."/>
            <person name="Lappartient A."/>
            <person name="Leroch M."/>
            <person name="Levis C."/>
            <person name="Mauceli E."/>
            <person name="Neuveglise C."/>
            <person name="Oeser B."/>
            <person name="Pearson M."/>
            <person name="Poulain J."/>
            <person name="Poussereau N."/>
            <person name="Quesneville H."/>
            <person name="Rascle C."/>
            <person name="Schumacher J."/>
            <person name="Segurens B."/>
            <person name="Sexton A."/>
            <person name="Silva E."/>
            <person name="Sirven C."/>
            <person name="Soanes D.M."/>
            <person name="Talbot N.J."/>
            <person name="Templeton M."/>
            <person name="Yandava C."/>
            <person name="Yarden O."/>
            <person name="Zeng Q."/>
            <person name="Rollins J.A."/>
            <person name="Lebrun M.H."/>
            <person name="Dickman M."/>
        </authorList>
    </citation>
    <scope>NUCLEOTIDE SEQUENCE [LARGE SCALE GENOMIC DNA]</scope>
    <source>
        <strain evidence="3">T4</strain>
    </source>
</reference>
<sequence length="107" mass="12387">MSLHNQTFQVLYSFDGENNDNGYHGYDEALISLLAAEILIVRDYISTGKTDQDLTNARNQKMEESERRGEPLDQRARLKEADNDRRTRHSIVNGIIASIYQKATWKR</sequence>
<evidence type="ECO:0000256" key="1">
    <source>
        <dbReference type="SAM" id="MobiDB-lite"/>
    </source>
</evidence>
<dbReference type="Proteomes" id="UP000008177">
    <property type="component" value="Unplaced contigs"/>
</dbReference>
<dbReference type="OrthoDB" id="10393540at2759"/>
<proteinExistence type="predicted"/>
<evidence type="ECO:0000313" key="2">
    <source>
        <dbReference type="EMBL" id="CCD53068.1"/>
    </source>
</evidence>
<evidence type="ECO:0000313" key="3">
    <source>
        <dbReference type="Proteomes" id="UP000008177"/>
    </source>
</evidence>
<protein>
    <submittedName>
        <fullName evidence="2">Uncharacterized protein</fullName>
    </submittedName>
</protein>
<accession>G2YN70</accession>
<dbReference type="InParanoid" id="G2YN70"/>
<feature type="region of interest" description="Disordered" evidence="1">
    <location>
        <begin position="51"/>
        <end position="84"/>
    </location>
</feature>
<feature type="compositionally biased region" description="Basic and acidic residues" evidence="1">
    <location>
        <begin position="60"/>
        <end position="84"/>
    </location>
</feature>
<gene>
    <name evidence="2" type="ORF">BofuT4_P139920.1</name>
</gene>
<name>G2YN70_BOTF4</name>
<dbReference type="EMBL" id="FQ790345">
    <property type="protein sequence ID" value="CCD53068.1"/>
    <property type="molecule type" value="Genomic_DNA"/>
</dbReference>